<feature type="region of interest" description="Disordered" evidence="7">
    <location>
        <begin position="212"/>
        <end position="261"/>
    </location>
</feature>
<evidence type="ECO:0000256" key="7">
    <source>
        <dbReference type="SAM" id="MobiDB-lite"/>
    </source>
</evidence>
<keyword evidence="11" id="KW-1185">Reference proteome</keyword>
<keyword evidence="5" id="KW-0206">Cytoskeleton</keyword>
<dbReference type="Pfam" id="PF12796">
    <property type="entry name" value="Ank_2"/>
    <property type="match status" value="3"/>
</dbReference>
<feature type="repeat" description="ANK" evidence="6">
    <location>
        <begin position="572"/>
        <end position="604"/>
    </location>
</feature>
<dbReference type="GO" id="GO:0000976">
    <property type="term" value="F:transcription cis-regulatory region binding"/>
    <property type="evidence" value="ECO:0007669"/>
    <property type="project" value="TreeGrafter"/>
</dbReference>
<dbReference type="AlphaFoldDB" id="A0AAV2Z4C6"/>
<feature type="compositionally biased region" description="Acidic residues" evidence="7">
    <location>
        <begin position="9"/>
        <end position="24"/>
    </location>
</feature>
<dbReference type="GO" id="GO:0005813">
    <property type="term" value="C:centrosome"/>
    <property type="evidence" value="ECO:0007669"/>
    <property type="project" value="UniProtKB-SubCell"/>
</dbReference>
<keyword evidence="8" id="KW-1133">Transmembrane helix</keyword>
<evidence type="ECO:0000256" key="2">
    <source>
        <dbReference type="ARBA" id="ARBA00022490"/>
    </source>
</evidence>
<dbReference type="PROSITE" id="PS50088">
    <property type="entry name" value="ANK_REPEAT"/>
    <property type="match status" value="7"/>
</dbReference>
<evidence type="ECO:0000256" key="1">
    <source>
        <dbReference type="ARBA" id="ARBA00004300"/>
    </source>
</evidence>
<feature type="repeat" description="ANK" evidence="6">
    <location>
        <begin position="505"/>
        <end position="537"/>
    </location>
</feature>
<dbReference type="SUPFAM" id="SSF48403">
    <property type="entry name" value="Ankyrin repeat"/>
    <property type="match status" value="1"/>
</dbReference>
<evidence type="ECO:0000256" key="6">
    <source>
        <dbReference type="PROSITE-ProRule" id="PRU00023"/>
    </source>
</evidence>
<feature type="repeat" description="ANK" evidence="6">
    <location>
        <begin position="605"/>
        <end position="637"/>
    </location>
</feature>
<dbReference type="InterPro" id="IPR002110">
    <property type="entry name" value="Ankyrin_rpt"/>
</dbReference>
<dbReference type="GO" id="GO:0045944">
    <property type="term" value="P:positive regulation of transcription by RNA polymerase II"/>
    <property type="evidence" value="ECO:0007669"/>
    <property type="project" value="TreeGrafter"/>
</dbReference>
<organism evidence="10 11">
    <name type="scientific">Lagenidium giganteum</name>
    <dbReference type="NCBI Taxonomy" id="4803"/>
    <lineage>
        <taxon>Eukaryota</taxon>
        <taxon>Sar</taxon>
        <taxon>Stramenopiles</taxon>
        <taxon>Oomycota</taxon>
        <taxon>Peronosporomycetes</taxon>
        <taxon>Pythiales</taxon>
        <taxon>Pythiaceae</taxon>
    </lineage>
</organism>
<evidence type="ECO:0000313" key="10">
    <source>
        <dbReference type="EMBL" id="DBA01126.1"/>
    </source>
</evidence>
<evidence type="ECO:0000256" key="5">
    <source>
        <dbReference type="ARBA" id="ARBA00023212"/>
    </source>
</evidence>
<dbReference type="EMBL" id="DAKRPA010000053">
    <property type="protein sequence ID" value="DBA01126.1"/>
    <property type="molecule type" value="Genomic_DNA"/>
</dbReference>
<feature type="compositionally biased region" description="Polar residues" evidence="7">
    <location>
        <begin position="114"/>
        <end position="126"/>
    </location>
</feature>
<reference evidence="10" key="2">
    <citation type="journal article" date="2023" name="Microbiol Resour">
        <title>Decontamination and Annotation of the Draft Genome Sequence of the Oomycete Lagenidium giganteum ARSEF 373.</title>
        <authorList>
            <person name="Morgan W.R."/>
            <person name="Tartar A."/>
        </authorList>
    </citation>
    <scope>NUCLEOTIDE SEQUENCE</scope>
    <source>
        <strain evidence="10">ARSEF 373</strain>
    </source>
</reference>
<evidence type="ECO:0000313" key="11">
    <source>
        <dbReference type="Proteomes" id="UP001146120"/>
    </source>
</evidence>
<dbReference type="PROSITE" id="PS50297">
    <property type="entry name" value="ANK_REP_REGION"/>
    <property type="match status" value="6"/>
</dbReference>
<reference evidence="10" key="1">
    <citation type="submission" date="2022-11" db="EMBL/GenBank/DDBJ databases">
        <authorList>
            <person name="Morgan W.R."/>
            <person name="Tartar A."/>
        </authorList>
    </citation>
    <scope>NUCLEOTIDE SEQUENCE</scope>
    <source>
        <strain evidence="10">ARSEF 373</strain>
    </source>
</reference>
<dbReference type="PANTHER" id="PTHR24193:SF121">
    <property type="entry name" value="ADA2A-CONTAINING COMPLEX COMPONENT 3, ISOFORM D"/>
    <property type="match status" value="1"/>
</dbReference>
<feature type="domain" description="ALMS motif" evidence="9">
    <location>
        <begin position="179"/>
        <end position="316"/>
    </location>
</feature>
<dbReference type="GO" id="GO:0005634">
    <property type="term" value="C:nucleus"/>
    <property type="evidence" value="ECO:0007669"/>
    <property type="project" value="TreeGrafter"/>
</dbReference>
<keyword evidence="8" id="KW-0472">Membrane</keyword>
<dbReference type="PRINTS" id="PR01415">
    <property type="entry name" value="ANKYRIN"/>
</dbReference>
<accession>A0AAV2Z4C6</accession>
<evidence type="ECO:0000256" key="8">
    <source>
        <dbReference type="SAM" id="Phobius"/>
    </source>
</evidence>
<keyword evidence="4 6" id="KW-0040">ANK repeat</keyword>
<keyword evidence="3" id="KW-0677">Repeat</keyword>
<protein>
    <recommendedName>
        <fullName evidence="9">ALMS motif domain-containing protein</fullName>
    </recommendedName>
</protein>
<feature type="repeat" description="ANK" evidence="6">
    <location>
        <begin position="468"/>
        <end position="493"/>
    </location>
</feature>
<dbReference type="Pfam" id="PF15309">
    <property type="entry name" value="ALMS_motif"/>
    <property type="match status" value="1"/>
</dbReference>
<comment type="subcellular location">
    <subcellularLocation>
        <location evidence="1">Cytoplasm</location>
        <location evidence="1">Cytoskeleton</location>
        <location evidence="1">Microtubule organizing center</location>
        <location evidence="1">Centrosome</location>
    </subcellularLocation>
</comment>
<keyword evidence="2" id="KW-0963">Cytoplasm</keyword>
<feature type="repeat" description="ANK" evidence="6">
    <location>
        <begin position="538"/>
        <end position="561"/>
    </location>
</feature>
<dbReference type="Proteomes" id="UP001146120">
    <property type="component" value="Unassembled WGS sequence"/>
</dbReference>
<sequence length="801" mass="88944">MTAGYFNGDDADQPVSDNDDEEDDGSKLNDHTSPEKRDKREISSRSSSELDMDEAGEMKTMPLLPPVPMNAFDMSRPPPPAFQSLKDILGQSRVDDPKEELSMSDHSERDSDASHQSSVNARSTKLTHAAAQGRTSREILQPSHGVPQPPRKAARLFIPFGSDEETKDDEGRDATPQPSLADAFHQRHPAFRDRSAQRQEILRKRREELEALRAKRQQEATATTSNNGESSQARRQSAITPCAASATTSRTPVGPRGLIGRLASGERPKISAQEMRERNKRLYQKLPEVVERRRQEELLAKRRQRLNELRDKEQMWYMSARAFATSTSAAAKARRAKRDRRFITVGLPLLLFVVGGYGALSQFVGGKFEARDHVIKSHSERAFDLDEEYRQETRLRRFRAQAHSTTMGRRRSTWKDKKGASAVSLLLLHAKAGDVEALQKLLAQEFPADREDADHERSEFLQVTQDHNGSTALHLAASEGHCEMIRALLRDGAGEIHLAGGRKKYAKTPLHEAATNGHLDACKLLVEYGFLVDCHTTRGRTPLMYATKGNYVDLVRYLVQNCHANVNEQNEMGVTPIYIASQDGHEQMVELLIELGADPNIYNRTCHSPLHEAVAGGFGRVAAFLMDHGANKHAVDAMGVTIWHEAAGNGDVELLELLLRYDVSLHPNGEEQVDKVMARHPFHYAAVEGKAAFVQAMLDRKLVDANMVDADGCTAIYYASANGHADVLTVLLAAGGDPNIASVRRAPLHCAVEWRRLACVQLLLKHGADVNVRDKNQQTPLAIAQAQQFDDICACFASDQP</sequence>
<feature type="repeat" description="ANK" evidence="6">
    <location>
        <begin position="711"/>
        <end position="743"/>
    </location>
</feature>
<dbReference type="InterPro" id="IPR036770">
    <property type="entry name" value="Ankyrin_rpt-contain_sf"/>
</dbReference>
<feature type="compositionally biased region" description="Polar residues" evidence="7">
    <location>
        <begin position="219"/>
        <end position="251"/>
    </location>
</feature>
<comment type="caution">
    <text evidence="10">The sequence shown here is derived from an EMBL/GenBank/DDBJ whole genome shotgun (WGS) entry which is preliminary data.</text>
</comment>
<name>A0AAV2Z4C6_9STRA</name>
<dbReference type="InterPro" id="IPR050663">
    <property type="entry name" value="Ankyrin-SOCS_Box"/>
</dbReference>
<dbReference type="Gene3D" id="1.25.40.20">
    <property type="entry name" value="Ankyrin repeat-containing domain"/>
    <property type="match status" value="3"/>
</dbReference>
<dbReference type="InterPro" id="IPR029299">
    <property type="entry name" value="ALMS_motif"/>
</dbReference>
<evidence type="ECO:0000259" key="9">
    <source>
        <dbReference type="Pfam" id="PF15309"/>
    </source>
</evidence>
<dbReference type="PANTHER" id="PTHR24193">
    <property type="entry name" value="ANKYRIN REPEAT PROTEIN"/>
    <property type="match status" value="1"/>
</dbReference>
<feature type="repeat" description="ANK" evidence="6">
    <location>
        <begin position="743"/>
        <end position="775"/>
    </location>
</feature>
<feature type="transmembrane region" description="Helical" evidence="8">
    <location>
        <begin position="342"/>
        <end position="360"/>
    </location>
</feature>
<dbReference type="SMART" id="SM00248">
    <property type="entry name" value="ANK"/>
    <property type="match status" value="9"/>
</dbReference>
<feature type="region of interest" description="Disordered" evidence="7">
    <location>
        <begin position="1"/>
        <end position="196"/>
    </location>
</feature>
<gene>
    <name evidence="10" type="ORF">N0F65_001754</name>
</gene>
<proteinExistence type="predicted"/>
<keyword evidence="8" id="KW-0812">Transmembrane</keyword>
<evidence type="ECO:0000256" key="4">
    <source>
        <dbReference type="ARBA" id="ARBA00023043"/>
    </source>
</evidence>
<feature type="compositionally biased region" description="Basic and acidic residues" evidence="7">
    <location>
        <begin position="25"/>
        <end position="43"/>
    </location>
</feature>
<feature type="compositionally biased region" description="Basic and acidic residues" evidence="7">
    <location>
        <begin position="93"/>
        <end position="113"/>
    </location>
</feature>
<evidence type="ECO:0000256" key="3">
    <source>
        <dbReference type="ARBA" id="ARBA00022737"/>
    </source>
</evidence>